<dbReference type="Pfam" id="PF12538">
    <property type="entry name" value="FtsK_SpoIIIE_N"/>
    <property type="match status" value="1"/>
</dbReference>
<dbReference type="InterPro" id="IPR022206">
    <property type="entry name" value="Firmicutes_EssC_N"/>
</dbReference>
<protein>
    <submittedName>
        <fullName evidence="12">S-DNA-T family DNA segregation ATPase FtsK/SpoIIIE</fullName>
    </submittedName>
</protein>
<dbReference type="RefSeq" id="WP_204547077.1">
    <property type="nucleotide sequence ID" value="NZ_JAFBFI010000025.1"/>
</dbReference>
<sequence length="1501" mass="171855">MGLLWIFYEESYQQFIFKNEVQGSISIGNTGKSSICIQSLKAESGSIELKPEMSEGLFSAFYKGEQLGLIKAGTPVTFFIEGLAVSFFLELQTLSEYTYYIGDKSQIVFSTEEGADLYKEGSWPFQKGGGQSSLFKRYGKWHVTAAVEDDVYLNGIKLAGTAEFHLGDLLFWPLTTISLLEQDLLAVKTAEPFEAHLPRTLPPISEMKKNYPGYRRTPRLVYELPDNKVSISFPSQEGEDNQRGLWMIILPPLLMLLIMGIIALIQPRGLFILISIVMFGTTMVTSTVQYFKDKKNRKERRKKRKELYTKYLEQKRAELQSLKEEQTKVLNYHFPDFERMKYLTENISDRIWERSFESNDFLHVRAGRADVPSSYQVAASSSDVANREIDDLLEQSQEMVAVYKKVEAVPLPIDLSSGAIGFVGKDSIVKKELQQIVGQLAFLHSYHEIRFVAVFKKEEYKDWEWMKWLPHFQMPHSYAKGLVYDEQTRDQLLSSLYQILRSRDLEEDKEKVRHIPHFIFVVTNPGLIAEHVILEYLEGSQNHIGLTSLFAADSKESLTEGIHTVIKYINEREGEILIQHNKADHTLFELDFHTNEGNERFSRRLRSLDHQKGMNNSIPDMVSYLQLHGVKDAGELPIETNWLKNKSSQSLAVPIGLKGKKDIVELNLHEKAHGPHGLIAGTTGSGKSELLQTYILSLATYFHPHEVGFLLIDYKGGGMAQPFKNMPHLLGTITNIQGSKNFSTRALASIKSELKKRQRLFDTYEVNHINDYTELYKEGKAKEPLPHLFLISDEFAELKSEEPEFIRELVSAARIGRSLGVHLILATQKPGGIIDNQIWSNARFRIALKVQDDNDSKEIIKNGDAANITLTGRGYLQVGNNEVYDLFQSAWSGAPYMEDTYGAEDEVAFVTDLGLIQISDISTQNIEGRKQKLTEIEAVVGEIIKVQEKMEIQKLSSPWLPPLETRLALSYQQRDPYRFKIGLKDEPEKQSQSPYEFHLIEDGNIGIFGSSGYGKSTTILTMLMSFASRYSPEELHYYIFDFGNSALLPLRQLSHTADYFRFDEHRKIEKFLHIIKTENEHRKQLFLEAEVSNLKMYNSKTKDKDPLPLLFIAVDNFDLIKEEMQDIENQFTQIARDGQSLGIFMIITATRINSIRQPLMNNLKTKIIHYLMDSSEKYSLFGRTTYEIEAVPGRALIKEDQTYLTQIFMPADGKDDFQVLENLRQHITALNKKNIEAQKPKAVPMLPAHLSLETLHGLYAVQKQDGLIPIGLDEERVQPVYMDLKVNRHYLVVGQSRKGKTNSLKVMLDALLVQNVEGICIFDAIDRGLSSYASQERVRYLDSREHITEWLISMDELFEARNHEYLQSIQENRPHELSFTPVVMMIDSISRFQQTVDAKIQEKLTGYIKHYSHLGFSMIASGNANEFTKGFDSLTSELKQMRHAILLMKKSEQSMFALPFSRKEEEIEPGFGYYVENGRECKIQIPNVIESRIPKVKEKSR</sequence>
<evidence type="ECO:0000313" key="13">
    <source>
        <dbReference type="Proteomes" id="UP000823486"/>
    </source>
</evidence>
<dbReference type="InterPro" id="IPR050206">
    <property type="entry name" value="FtsK/SpoIIIE/SftA"/>
</dbReference>
<evidence type="ECO:0000256" key="10">
    <source>
        <dbReference type="SAM" id="Phobius"/>
    </source>
</evidence>
<accession>A0ABS2QMU0</accession>
<proteinExistence type="predicted"/>
<evidence type="ECO:0000256" key="4">
    <source>
        <dbReference type="ARBA" id="ARBA00022737"/>
    </source>
</evidence>
<keyword evidence="6 9" id="KW-0067">ATP-binding</keyword>
<evidence type="ECO:0000256" key="7">
    <source>
        <dbReference type="ARBA" id="ARBA00022989"/>
    </source>
</evidence>
<feature type="transmembrane region" description="Helical" evidence="10">
    <location>
        <begin position="245"/>
        <end position="265"/>
    </location>
</feature>
<reference evidence="12 13" key="1">
    <citation type="submission" date="2021-01" db="EMBL/GenBank/DDBJ databases">
        <title>Genomic Encyclopedia of Type Strains, Phase IV (KMG-IV): sequencing the most valuable type-strain genomes for metagenomic binning, comparative biology and taxonomic classification.</title>
        <authorList>
            <person name="Goeker M."/>
        </authorList>
    </citation>
    <scope>NUCLEOTIDE SEQUENCE [LARGE SCALE GENOMIC DNA]</scope>
    <source>
        <strain evidence="12 13">DSM 105482</strain>
    </source>
</reference>
<dbReference type="InterPro" id="IPR027417">
    <property type="entry name" value="P-loop_NTPase"/>
</dbReference>
<dbReference type="SUPFAM" id="SSF52540">
    <property type="entry name" value="P-loop containing nucleoside triphosphate hydrolases"/>
    <property type="match status" value="3"/>
</dbReference>
<evidence type="ECO:0000256" key="6">
    <source>
        <dbReference type="ARBA" id="ARBA00022840"/>
    </source>
</evidence>
<keyword evidence="13" id="KW-1185">Reference proteome</keyword>
<feature type="domain" description="FtsK" evidence="11">
    <location>
        <begin position="661"/>
        <end position="857"/>
    </location>
</feature>
<dbReference type="EMBL" id="JAFBFI010000025">
    <property type="protein sequence ID" value="MBM7694488.1"/>
    <property type="molecule type" value="Genomic_DNA"/>
</dbReference>
<dbReference type="Pfam" id="PF01580">
    <property type="entry name" value="FtsK_SpoIIIE"/>
    <property type="match status" value="2"/>
</dbReference>
<keyword evidence="2" id="KW-1003">Cell membrane</keyword>
<evidence type="ECO:0000256" key="2">
    <source>
        <dbReference type="ARBA" id="ARBA00022475"/>
    </source>
</evidence>
<dbReference type="PROSITE" id="PS50901">
    <property type="entry name" value="FTSK"/>
    <property type="match status" value="2"/>
</dbReference>
<comment type="caution">
    <text evidence="12">The sequence shown here is derived from an EMBL/GenBank/DDBJ whole genome shotgun (WGS) entry which is preliminary data.</text>
</comment>
<feature type="binding site" evidence="9">
    <location>
        <begin position="1009"/>
        <end position="1016"/>
    </location>
    <ligand>
        <name>ATP</name>
        <dbReference type="ChEBI" id="CHEBI:30616"/>
    </ligand>
</feature>
<evidence type="ECO:0000256" key="1">
    <source>
        <dbReference type="ARBA" id="ARBA00004651"/>
    </source>
</evidence>
<evidence type="ECO:0000259" key="11">
    <source>
        <dbReference type="PROSITE" id="PS50901"/>
    </source>
</evidence>
<name>A0ABS2QMU0_9BACI</name>
<gene>
    <name evidence="12" type="ORF">JOC77_003949</name>
</gene>
<dbReference type="Proteomes" id="UP000823486">
    <property type="component" value="Unassembled WGS sequence"/>
</dbReference>
<dbReference type="InterPro" id="IPR002543">
    <property type="entry name" value="FtsK_dom"/>
</dbReference>
<feature type="transmembrane region" description="Helical" evidence="10">
    <location>
        <begin position="271"/>
        <end position="291"/>
    </location>
</feature>
<keyword evidence="4" id="KW-0677">Repeat</keyword>
<dbReference type="InterPro" id="IPR023839">
    <property type="entry name" value="Firmicutes_EssC_C"/>
</dbReference>
<dbReference type="Gene3D" id="3.40.50.300">
    <property type="entry name" value="P-loop containing nucleotide triphosphate hydrolases"/>
    <property type="match status" value="3"/>
</dbReference>
<comment type="subcellular location">
    <subcellularLocation>
        <location evidence="1">Cell membrane</location>
        <topology evidence="1">Multi-pass membrane protein</topology>
    </subcellularLocation>
</comment>
<dbReference type="PANTHER" id="PTHR22683:SF1">
    <property type="entry name" value="TYPE VII SECRETION SYSTEM PROTEIN ESSC"/>
    <property type="match status" value="1"/>
</dbReference>
<keyword evidence="7 10" id="KW-1133">Transmembrane helix</keyword>
<dbReference type="PANTHER" id="PTHR22683">
    <property type="entry name" value="SPORULATION PROTEIN RELATED"/>
    <property type="match status" value="1"/>
</dbReference>
<keyword evidence="5 9" id="KW-0547">Nucleotide-binding</keyword>
<organism evidence="12 13">
    <name type="scientific">Peribacillus deserti</name>
    <dbReference type="NCBI Taxonomy" id="673318"/>
    <lineage>
        <taxon>Bacteria</taxon>
        <taxon>Bacillati</taxon>
        <taxon>Bacillota</taxon>
        <taxon>Bacilli</taxon>
        <taxon>Bacillales</taxon>
        <taxon>Bacillaceae</taxon>
        <taxon>Peribacillus</taxon>
    </lineage>
</organism>
<dbReference type="NCBIfam" id="TIGR03928">
    <property type="entry name" value="T7_EssCb_Firm"/>
    <property type="match status" value="1"/>
</dbReference>
<keyword evidence="3 10" id="KW-0812">Transmembrane</keyword>
<evidence type="ECO:0000256" key="9">
    <source>
        <dbReference type="PROSITE-ProRule" id="PRU00289"/>
    </source>
</evidence>
<evidence type="ECO:0000313" key="12">
    <source>
        <dbReference type="EMBL" id="MBM7694488.1"/>
    </source>
</evidence>
<feature type="binding site" evidence="9">
    <location>
        <begin position="681"/>
        <end position="688"/>
    </location>
    <ligand>
        <name>ATP</name>
        <dbReference type="ChEBI" id="CHEBI:30616"/>
    </ligand>
</feature>
<keyword evidence="8 10" id="KW-0472">Membrane</keyword>
<evidence type="ECO:0000256" key="3">
    <source>
        <dbReference type="ARBA" id="ARBA00022692"/>
    </source>
</evidence>
<evidence type="ECO:0000256" key="8">
    <source>
        <dbReference type="ARBA" id="ARBA00023136"/>
    </source>
</evidence>
<feature type="domain" description="FtsK" evidence="11">
    <location>
        <begin position="992"/>
        <end position="1178"/>
    </location>
</feature>
<evidence type="ECO:0000256" key="5">
    <source>
        <dbReference type="ARBA" id="ARBA00022741"/>
    </source>
</evidence>